<keyword evidence="1" id="KW-0812">Transmembrane</keyword>
<dbReference type="KEGG" id="mphi:EG856_02375"/>
<evidence type="ECO:0000256" key="1">
    <source>
        <dbReference type="SAM" id="Phobius"/>
    </source>
</evidence>
<dbReference type="Proteomes" id="UP000289326">
    <property type="component" value="Chromosome"/>
</dbReference>
<keyword evidence="1" id="KW-0472">Membrane</keyword>
<proteinExistence type="predicted"/>
<dbReference type="OrthoDB" id="401237at2"/>
<dbReference type="RefSeq" id="WP_130429528.1">
    <property type="nucleotide sequence ID" value="NZ_CP034841.1"/>
</dbReference>
<keyword evidence="3" id="KW-1185">Reference proteome</keyword>
<name>A0A4P6MSC2_9BACT</name>
<keyword evidence="1" id="KW-1133">Transmembrane helix</keyword>
<gene>
    <name evidence="2" type="ORF">EG856_02375</name>
</gene>
<evidence type="ECO:0000313" key="3">
    <source>
        <dbReference type="Proteomes" id="UP000289326"/>
    </source>
</evidence>
<dbReference type="EMBL" id="CP034841">
    <property type="protein sequence ID" value="QBF34751.1"/>
    <property type="molecule type" value="Genomic_DNA"/>
</dbReference>
<accession>A0A4P6MSC2</accession>
<evidence type="ECO:0000313" key="2">
    <source>
        <dbReference type="EMBL" id="QBF34751.1"/>
    </source>
</evidence>
<feature type="transmembrane region" description="Helical" evidence="1">
    <location>
        <begin position="29"/>
        <end position="50"/>
    </location>
</feature>
<protein>
    <submittedName>
        <fullName evidence="2">Uncharacterized protein</fullName>
    </submittedName>
</protein>
<sequence>MKIGLIGSSTVAAFSWLGALFFPKELISFSITSTTVAIGFGAALTGIRFIKDVVYSFNNMENDTTWTEFLEDAKDLTLNIIMSSKVINFLKKKLPLFSKTKITETIDILSNSETIRAFLEEETLNEIYKNILKIWDVNKMLHKINNHYQHILGKLSTMKEQFNWAVINETEQYGKYTEQGFGGKNLIFKNMQTGEIKPLEYFLNFDNTKLRLWNLIKIKDKSKGWYIRTLPNNIKRDNLG</sequence>
<organism evidence="2 3">
    <name type="scientific">Mycoplasmopsis phocirhinis</name>
    <dbReference type="NCBI Taxonomy" id="142650"/>
    <lineage>
        <taxon>Bacteria</taxon>
        <taxon>Bacillati</taxon>
        <taxon>Mycoplasmatota</taxon>
        <taxon>Mycoplasmoidales</taxon>
        <taxon>Metamycoplasmataceae</taxon>
        <taxon>Mycoplasmopsis</taxon>
    </lineage>
</organism>
<reference evidence="2 3" key="1">
    <citation type="submission" date="2019-01" db="EMBL/GenBank/DDBJ databases">
        <title>Complete sequence and annotation of the Mycoplasma phocirhinis strain 852T genome.</title>
        <authorList>
            <person name="Frasca S.Jr."/>
            <person name="Kutish G.F."/>
            <person name="Castellanos Gell J."/>
            <person name="Michaels D.L."/>
            <person name="Brown D.R."/>
        </authorList>
    </citation>
    <scope>NUCLEOTIDE SEQUENCE [LARGE SCALE GENOMIC DNA]</scope>
    <source>
        <strain evidence="2 3">852</strain>
    </source>
</reference>
<dbReference type="AlphaFoldDB" id="A0A4P6MSC2"/>